<dbReference type="InterPro" id="IPR000792">
    <property type="entry name" value="Tscrpt_reg_LuxR_C"/>
</dbReference>
<comment type="function">
    <text evidence="6">May play the central regulatory role in sporulation. It may be an element of the effector pathway responsible for the activation of sporulation genes in response to nutritional stress. Spo0A may act in concert with spo0H (a sigma factor) to control the expression of some genes that are critical to the sporulation process.</text>
</comment>
<dbReference type="InterPro" id="IPR001789">
    <property type="entry name" value="Sig_transdc_resp-reg_receiver"/>
</dbReference>
<dbReference type="PROSITE" id="PS00622">
    <property type="entry name" value="HTH_LUXR_1"/>
    <property type="match status" value="1"/>
</dbReference>
<dbReference type="PROSITE" id="PS50043">
    <property type="entry name" value="HTH_LUXR_2"/>
    <property type="match status" value="1"/>
</dbReference>
<evidence type="ECO:0000256" key="3">
    <source>
        <dbReference type="ARBA" id="ARBA00023015"/>
    </source>
</evidence>
<dbReference type="Proteomes" id="UP000239549">
    <property type="component" value="Unassembled WGS sequence"/>
</dbReference>
<evidence type="ECO:0000256" key="1">
    <source>
        <dbReference type="ARBA" id="ARBA00018672"/>
    </source>
</evidence>
<dbReference type="AlphaFoldDB" id="A0A2L2XIY4"/>
<dbReference type="OrthoDB" id="9779069at2"/>
<evidence type="ECO:0000256" key="2">
    <source>
        <dbReference type="ARBA" id="ARBA00022553"/>
    </source>
</evidence>
<dbReference type="SMART" id="SM00421">
    <property type="entry name" value="HTH_LUXR"/>
    <property type="match status" value="1"/>
</dbReference>
<dbReference type="GO" id="GO:0000160">
    <property type="term" value="P:phosphorelay signal transduction system"/>
    <property type="evidence" value="ECO:0007669"/>
    <property type="project" value="InterPro"/>
</dbReference>
<dbReference type="SUPFAM" id="SSF46894">
    <property type="entry name" value="C-terminal effector domain of the bipartite response regulators"/>
    <property type="match status" value="1"/>
</dbReference>
<reference evidence="11" key="1">
    <citation type="submission" date="2018-02" db="EMBL/GenBank/DDBJ databases">
        <title>Genome sequence of Desulfocucumis palustris strain NAW-5.</title>
        <authorList>
            <person name="Watanabe M."/>
            <person name="Kojima H."/>
            <person name="Fukui M."/>
        </authorList>
    </citation>
    <scope>NUCLEOTIDE SEQUENCE [LARGE SCALE GENOMIC DNA]</scope>
    <source>
        <strain evidence="11">NAW-5</strain>
    </source>
</reference>
<sequence>MKKIKILIVDDQPIVCEGLNTILRFEEDFEVVGVCYNGQEALDFCERNKPHIVLMDARMPVLNGIEATGEITRLFPDTRVLILTTFNEDMLIVKGLQNGAKGFLLKDMQPEELCQIIRVVHDGGVCLHPDVTQKILARISEQDRKAVADNLSGKDISQLTNREKEVLRLIGRGFSNIEISSALFIVEGTVKNHVSNLLAKLGARDRTQLALLAQKIHDLR</sequence>
<dbReference type="InterPro" id="IPR011006">
    <property type="entry name" value="CheY-like_superfamily"/>
</dbReference>
<dbReference type="GO" id="GO:0003677">
    <property type="term" value="F:DNA binding"/>
    <property type="evidence" value="ECO:0007669"/>
    <property type="project" value="UniProtKB-KW"/>
</dbReference>
<dbReference type="Gene3D" id="3.40.50.2300">
    <property type="match status" value="1"/>
</dbReference>
<evidence type="ECO:0000256" key="4">
    <source>
        <dbReference type="ARBA" id="ARBA00023125"/>
    </source>
</evidence>
<keyword evidence="2 7" id="KW-0597">Phosphoprotein</keyword>
<proteinExistence type="predicted"/>
<dbReference type="PANTHER" id="PTHR43214:SF43">
    <property type="entry name" value="TWO-COMPONENT RESPONSE REGULATOR"/>
    <property type="match status" value="1"/>
</dbReference>
<dbReference type="CDD" id="cd06170">
    <property type="entry name" value="LuxR_C_like"/>
    <property type="match status" value="1"/>
</dbReference>
<evidence type="ECO:0000256" key="7">
    <source>
        <dbReference type="PROSITE-ProRule" id="PRU00169"/>
    </source>
</evidence>
<feature type="modified residue" description="4-aspartylphosphate" evidence="7">
    <location>
        <position position="56"/>
    </location>
</feature>
<gene>
    <name evidence="10" type="ORF">DCCM_3338</name>
</gene>
<dbReference type="PROSITE" id="PS50110">
    <property type="entry name" value="RESPONSE_REGULATORY"/>
    <property type="match status" value="1"/>
</dbReference>
<keyword evidence="11" id="KW-1185">Reference proteome</keyword>
<dbReference type="InterPro" id="IPR058245">
    <property type="entry name" value="NreC/VraR/RcsB-like_REC"/>
</dbReference>
<dbReference type="Pfam" id="PF00072">
    <property type="entry name" value="Response_reg"/>
    <property type="match status" value="1"/>
</dbReference>
<evidence type="ECO:0000259" key="8">
    <source>
        <dbReference type="PROSITE" id="PS50043"/>
    </source>
</evidence>
<feature type="domain" description="Response regulatory" evidence="9">
    <location>
        <begin position="5"/>
        <end position="121"/>
    </location>
</feature>
<protein>
    <recommendedName>
        <fullName evidence="1">Stage 0 sporulation protein A homolog</fullName>
    </recommendedName>
</protein>
<evidence type="ECO:0000256" key="5">
    <source>
        <dbReference type="ARBA" id="ARBA00023163"/>
    </source>
</evidence>
<dbReference type="Pfam" id="PF00196">
    <property type="entry name" value="GerE"/>
    <property type="match status" value="1"/>
</dbReference>
<accession>A0A2L2XIY4</accession>
<dbReference type="EMBL" id="BFAV01000130">
    <property type="protein sequence ID" value="GBF34226.1"/>
    <property type="molecule type" value="Genomic_DNA"/>
</dbReference>
<comment type="caution">
    <text evidence="10">The sequence shown here is derived from an EMBL/GenBank/DDBJ whole genome shotgun (WGS) entry which is preliminary data.</text>
</comment>
<feature type="domain" description="HTH luxR-type" evidence="8">
    <location>
        <begin position="152"/>
        <end position="217"/>
    </location>
</feature>
<dbReference type="GO" id="GO:0006355">
    <property type="term" value="P:regulation of DNA-templated transcription"/>
    <property type="evidence" value="ECO:0007669"/>
    <property type="project" value="InterPro"/>
</dbReference>
<name>A0A2L2XIY4_9FIRM</name>
<evidence type="ECO:0000256" key="6">
    <source>
        <dbReference type="ARBA" id="ARBA00024867"/>
    </source>
</evidence>
<dbReference type="InterPro" id="IPR016032">
    <property type="entry name" value="Sig_transdc_resp-reg_C-effctor"/>
</dbReference>
<keyword evidence="5" id="KW-0804">Transcription</keyword>
<dbReference type="PANTHER" id="PTHR43214">
    <property type="entry name" value="TWO-COMPONENT RESPONSE REGULATOR"/>
    <property type="match status" value="1"/>
</dbReference>
<dbReference type="CDD" id="cd17535">
    <property type="entry name" value="REC_NarL-like"/>
    <property type="match status" value="1"/>
</dbReference>
<keyword evidence="3" id="KW-0805">Transcription regulation</keyword>
<organism evidence="10 11">
    <name type="scientific">Desulfocucumis palustris</name>
    <dbReference type="NCBI Taxonomy" id="1898651"/>
    <lineage>
        <taxon>Bacteria</taxon>
        <taxon>Bacillati</taxon>
        <taxon>Bacillota</taxon>
        <taxon>Clostridia</taxon>
        <taxon>Eubacteriales</taxon>
        <taxon>Desulfocucumaceae</taxon>
        <taxon>Desulfocucumis</taxon>
    </lineage>
</organism>
<evidence type="ECO:0000259" key="9">
    <source>
        <dbReference type="PROSITE" id="PS50110"/>
    </source>
</evidence>
<dbReference type="PRINTS" id="PR00038">
    <property type="entry name" value="HTHLUXR"/>
</dbReference>
<keyword evidence="4 10" id="KW-0238">DNA-binding</keyword>
<dbReference type="SMART" id="SM00448">
    <property type="entry name" value="REC"/>
    <property type="match status" value="1"/>
</dbReference>
<dbReference type="SUPFAM" id="SSF52172">
    <property type="entry name" value="CheY-like"/>
    <property type="match status" value="1"/>
</dbReference>
<evidence type="ECO:0000313" key="11">
    <source>
        <dbReference type="Proteomes" id="UP000239549"/>
    </source>
</evidence>
<evidence type="ECO:0000313" key="10">
    <source>
        <dbReference type="EMBL" id="GBF34226.1"/>
    </source>
</evidence>
<dbReference type="RefSeq" id="WP_104372512.1">
    <property type="nucleotide sequence ID" value="NZ_BFAV01000130.1"/>
</dbReference>
<dbReference type="InterPro" id="IPR039420">
    <property type="entry name" value="WalR-like"/>
</dbReference>